<evidence type="ECO:0000256" key="1">
    <source>
        <dbReference type="SAM" id="SignalP"/>
    </source>
</evidence>
<gene>
    <name evidence="4" type="ordered locus">Acid_6751</name>
</gene>
<accession>Q01RP8</accession>
<organism evidence="4">
    <name type="scientific">Solibacter usitatus (strain Ellin6076)</name>
    <dbReference type="NCBI Taxonomy" id="234267"/>
    <lineage>
        <taxon>Bacteria</taxon>
        <taxon>Pseudomonadati</taxon>
        <taxon>Acidobacteriota</taxon>
        <taxon>Terriglobia</taxon>
        <taxon>Bryobacterales</taxon>
        <taxon>Solibacteraceae</taxon>
        <taxon>Candidatus Solibacter</taxon>
    </lineage>
</organism>
<dbReference type="STRING" id="234267.Acid_6751"/>
<dbReference type="Pfam" id="PF12146">
    <property type="entry name" value="Hydrolase_4"/>
    <property type="match status" value="1"/>
</dbReference>
<protein>
    <submittedName>
        <fullName evidence="4">Beta-lactamase</fullName>
    </submittedName>
</protein>
<dbReference type="eggNOG" id="COG1680">
    <property type="taxonomic scope" value="Bacteria"/>
</dbReference>
<feature type="domain" description="Beta-lactamase-related" evidence="2">
    <location>
        <begin position="55"/>
        <end position="345"/>
    </location>
</feature>
<feature type="chain" id="PRO_5004162524" evidence="1">
    <location>
        <begin position="21"/>
        <end position="697"/>
    </location>
</feature>
<keyword evidence="1" id="KW-0732">Signal</keyword>
<dbReference type="OrthoDB" id="9809549at2"/>
<dbReference type="PANTHER" id="PTHR43265">
    <property type="entry name" value="ESTERASE ESTD"/>
    <property type="match status" value="1"/>
</dbReference>
<proteinExistence type="predicted"/>
<evidence type="ECO:0000259" key="2">
    <source>
        <dbReference type="Pfam" id="PF00144"/>
    </source>
</evidence>
<dbReference type="InterPro" id="IPR029058">
    <property type="entry name" value="AB_hydrolase_fold"/>
</dbReference>
<evidence type="ECO:0000313" key="4">
    <source>
        <dbReference type="EMBL" id="ABJ87672.1"/>
    </source>
</evidence>
<dbReference type="AlphaFoldDB" id="Q01RP8"/>
<dbReference type="SUPFAM" id="SSF53474">
    <property type="entry name" value="alpha/beta-Hydrolases"/>
    <property type="match status" value="1"/>
</dbReference>
<dbReference type="PANTHER" id="PTHR43265:SF1">
    <property type="entry name" value="ESTERASE ESTD"/>
    <property type="match status" value="1"/>
</dbReference>
<dbReference type="eggNOG" id="COG1073">
    <property type="taxonomic scope" value="Bacteria"/>
</dbReference>
<sequence length="697" mass="75826" precursor="true">MFSRVTSFRCCLLIASIWCAFTQELTPDDLPPGMQLVIRDLDRIATEAARNPTDIGYTLGVVNQDRLAWTKSYGYAAATRQQLATADTVYGIGSAAFTAIMLLQLTRAGTVHLSDPVERYLPEMKSVHNPYPGAAPVTLLQLAIHTSGLALDSRDAATYTSGSAAQWENTLIAALPHTSYEFELGTHAASSNIDESILALALSRAAHQPYSDYLKHRILLPMGMTHTEFLVSGAETSGLGFRPAVYTTIGDLARFASFMMLHGPEAVLPRRDLEANYRRLWVTNSIAIPNPNEGYGIGFHGETWTSNHYYFIPPVAFPGAAYEAALWFEPRRHAAMILLHHGSSGTALGQMIHSYVYTLNAQKNDAGRQEPVRPFPYTEEEVSFENKAAEIRLAGTLTIPQGKGPFLAVILIPKSGPLDRDERLFNHRPFFILADYLTRAGIAVLRADVRGVGKSGGKFGPAPMDDSAADAEAALAYLKTRPEVNPRGIGLLSHGEGGLAASIVAARNRDVAFLAMLSAPAVRAAENSVESSRLNAVANGELDRKADDQAGQSRKIFSIIQEERDPASLDRKLRDVLAGKLPEAQLAGQIRQWSSPAFRRTITYDPAPALSKLACPVLALYAEKDLSVPANLNVPAMRAAREASGNKNFTVEELPDLNLLFQTADVGIGREANWTEETISPVVLGKLANWLSQLPVR</sequence>
<dbReference type="SUPFAM" id="SSF56601">
    <property type="entry name" value="beta-lactamase/transpeptidase-like"/>
    <property type="match status" value="1"/>
</dbReference>
<dbReference type="GO" id="GO:0052689">
    <property type="term" value="F:carboxylic ester hydrolase activity"/>
    <property type="evidence" value="ECO:0007669"/>
    <property type="project" value="TreeGrafter"/>
</dbReference>
<dbReference type="InterPro" id="IPR022742">
    <property type="entry name" value="Hydrolase_4"/>
</dbReference>
<dbReference type="Pfam" id="PF00144">
    <property type="entry name" value="Beta-lactamase"/>
    <property type="match status" value="1"/>
</dbReference>
<evidence type="ECO:0000259" key="3">
    <source>
        <dbReference type="Pfam" id="PF12146"/>
    </source>
</evidence>
<dbReference type="Gene3D" id="3.40.710.10">
    <property type="entry name" value="DD-peptidase/beta-lactamase superfamily"/>
    <property type="match status" value="1"/>
</dbReference>
<feature type="signal peptide" evidence="1">
    <location>
        <begin position="1"/>
        <end position="20"/>
    </location>
</feature>
<dbReference type="InterPro" id="IPR012338">
    <property type="entry name" value="Beta-lactam/transpept-like"/>
</dbReference>
<dbReference type="EMBL" id="CP000473">
    <property type="protein sequence ID" value="ABJ87672.1"/>
    <property type="molecule type" value="Genomic_DNA"/>
</dbReference>
<name>Q01RP8_SOLUE</name>
<dbReference type="InterPro" id="IPR001466">
    <property type="entry name" value="Beta-lactam-related"/>
</dbReference>
<dbReference type="ESTHER" id="solus-q449m6">
    <property type="family name" value="AlphaBeta_hydrolase"/>
</dbReference>
<dbReference type="HOGENOM" id="CLU_395281_0_0_0"/>
<dbReference type="Gene3D" id="3.40.50.1820">
    <property type="entry name" value="alpha/beta hydrolase"/>
    <property type="match status" value="1"/>
</dbReference>
<feature type="domain" description="Serine aminopeptidase S33" evidence="3">
    <location>
        <begin position="433"/>
        <end position="632"/>
    </location>
</feature>
<dbReference type="InParanoid" id="Q01RP8"/>
<dbReference type="InterPro" id="IPR053145">
    <property type="entry name" value="AB_hydrolase_Est10"/>
</dbReference>
<dbReference type="KEGG" id="sus:Acid_6751"/>
<reference evidence="4" key="1">
    <citation type="submission" date="2006-10" db="EMBL/GenBank/DDBJ databases">
        <title>Complete sequence of Solibacter usitatus Ellin6076.</title>
        <authorList>
            <consortium name="US DOE Joint Genome Institute"/>
            <person name="Copeland A."/>
            <person name="Lucas S."/>
            <person name="Lapidus A."/>
            <person name="Barry K."/>
            <person name="Detter J.C."/>
            <person name="Glavina del Rio T."/>
            <person name="Hammon N."/>
            <person name="Israni S."/>
            <person name="Dalin E."/>
            <person name="Tice H."/>
            <person name="Pitluck S."/>
            <person name="Thompson L.S."/>
            <person name="Brettin T."/>
            <person name="Bruce D."/>
            <person name="Han C."/>
            <person name="Tapia R."/>
            <person name="Gilna P."/>
            <person name="Schmutz J."/>
            <person name="Larimer F."/>
            <person name="Land M."/>
            <person name="Hauser L."/>
            <person name="Kyrpides N."/>
            <person name="Mikhailova N."/>
            <person name="Janssen P.H."/>
            <person name="Kuske C.R."/>
            <person name="Richardson P."/>
        </authorList>
    </citation>
    <scope>NUCLEOTIDE SEQUENCE</scope>
    <source>
        <strain evidence="4">Ellin6076</strain>
    </source>
</reference>